<dbReference type="AlphaFoldDB" id="A0A9D3SLK5"/>
<dbReference type="Proteomes" id="UP000824219">
    <property type="component" value="Linkage Group LG15"/>
</dbReference>
<organism evidence="1 2">
    <name type="scientific">Hemibagrus wyckioides</name>
    <dbReference type="NCBI Taxonomy" id="337641"/>
    <lineage>
        <taxon>Eukaryota</taxon>
        <taxon>Metazoa</taxon>
        <taxon>Chordata</taxon>
        <taxon>Craniata</taxon>
        <taxon>Vertebrata</taxon>
        <taxon>Euteleostomi</taxon>
        <taxon>Actinopterygii</taxon>
        <taxon>Neopterygii</taxon>
        <taxon>Teleostei</taxon>
        <taxon>Ostariophysi</taxon>
        <taxon>Siluriformes</taxon>
        <taxon>Bagridae</taxon>
        <taxon>Hemibagrus</taxon>
    </lineage>
</organism>
<comment type="caution">
    <text evidence="1">The sequence shown here is derived from an EMBL/GenBank/DDBJ whole genome shotgun (WGS) entry which is preliminary data.</text>
</comment>
<sequence length="69" mass="7848">MCLTDASNQRKTMFLETRQTVLDKLRLSCGLGNDDLLPKSWTADDLQMTDGAKKKCAEISREIRRDDVT</sequence>
<gene>
    <name evidence="1" type="ORF">KOW79_013406</name>
</gene>
<proteinExistence type="predicted"/>
<accession>A0A9D3SLK5</accession>
<reference evidence="1 2" key="1">
    <citation type="submission" date="2021-06" db="EMBL/GenBank/DDBJ databases">
        <title>Chromosome-level genome assembly of the red-tail catfish (Hemibagrus wyckioides).</title>
        <authorList>
            <person name="Shao F."/>
        </authorList>
    </citation>
    <scope>NUCLEOTIDE SEQUENCE [LARGE SCALE GENOMIC DNA]</scope>
    <source>
        <strain evidence="1">EC202008001</strain>
        <tissue evidence="1">Blood</tissue>
    </source>
</reference>
<evidence type="ECO:0000313" key="1">
    <source>
        <dbReference type="EMBL" id="KAG7323704.1"/>
    </source>
</evidence>
<dbReference type="EMBL" id="JAHKSW010000015">
    <property type="protein sequence ID" value="KAG7323704.1"/>
    <property type="molecule type" value="Genomic_DNA"/>
</dbReference>
<evidence type="ECO:0000313" key="2">
    <source>
        <dbReference type="Proteomes" id="UP000824219"/>
    </source>
</evidence>
<name>A0A9D3SLK5_9TELE</name>
<protein>
    <submittedName>
        <fullName evidence="1">Uncharacterized protein</fullName>
    </submittedName>
</protein>
<keyword evidence="2" id="KW-1185">Reference proteome</keyword>